<proteinExistence type="inferred from homology"/>
<dbReference type="HAMAP" id="MF_01114">
    <property type="entry name" value="RecX"/>
    <property type="match status" value="1"/>
</dbReference>
<accession>A0A831XLQ5</accession>
<dbReference type="GO" id="GO:0005737">
    <property type="term" value="C:cytoplasm"/>
    <property type="evidence" value="ECO:0007669"/>
    <property type="project" value="UniProtKB-SubCell"/>
</dbReference>
<comment type="caution">
    <text evidence="7">The sequence shown here is derived from an EMBL/GenBank/DDBJ whole genome shotgun (WGS) entry which is preliminary data.</text>
</comment>
<evidence type="ECO:0000256" key="2">
    <source>
        <dbReference type="ARBA" id="ARBA00009695"/>
    </source>
</evidence>
<comment type="subcellular location">
    <subcellularLocation>
        <location evidence="1 5">Cytoplasm</location>
    </subcellularLocation>
</comment>
<name>A0A831XLQ5_GEOME</name>
<dbReference type="AlphaFoldDB" id="A0A831XLQ5"/>
<dbReference type="PANTHER" id="PTHR33602">
    <property type="entry name" value="REGULATORY PROTEIN RECX FAMILY PROTEIN"/>
    <property type="match status" value="1"/>
</dbReference>
<reference evidence="7" key="1">
    <citation type="journal article" date="2020" name="mSystems">
        <title>Genome- and Community-Level Interaction Insights into Carbon Utilization and Element Cycling Functions of Hydrothermarchaeota in Hydrothermal Sediment.</title>
        <authorList>
            <person name="Zhou Z."/>
            <person name="Liu Y."/>
            <person name="Xu W."/>
            <person name="Pan J."/>
            <person name="Luo Z.H."/>
            <person name="Li M."/>
        </authorList>
    </citation>
    <scope>NUCLEOTIDE SEQUENCE [LARGE SCALE GENOMIC DNA]</scope>
    <source>
        <strain evidence="7">SpSt-349</strain>
    </source>
</reference>
<dbReference type="InterPro" id="IPR036388">
    <property type="entry name" value="WH-like_DNA-bd_sf"/>
</dbReference>
<evidence type="ECO:0000259" key="6">
    <source>
        <dbReference type="Pfam" id="PF21982"/>
    </source>
</evidence>
<comment type="function">
    <text evidence="5">Modulates RecA activity.</text>
</comment>
<feature type="domain" description="RecX first three-helical" evidence="6">
    <location>
        <begin position="9"/>
        <end position="46"/>
    </location>
</feature>
<sequence>MGEERSGFSRALDILSRRDHSEAELTLKLRRKGVGEEEAAAVVARLRELGYLDDRRLAGRIVESALADGRMAGPRLGRELLRRGIPRDLAAEVMARASEGYDCRGAVRELLAARFPSFDPSAADVREKRRVVGWFQRRGYPLSAILEALRVSADE</sequence>
<dbReference type="EMBL" id="DSOV01000027">
    <property type="protein sequence ID" value="HEN42086.1"/>
    <property type="molecule type" value="Genomic_DNA"/>
</dbReference>
<dbReference type="GO" id="GO:0006282">
    <property type="term" value="P:regulation of DNA repair"/>
    <property type="evidence" value="ECO:0007669"/>
    <property type="project" value="UniProtKB-UniRule"/>
</dbReference>
<comment type="similarity">
    <text evidence="2 5">Belongs to the RecX family.</text>
</comment>
<dbReference type="Gene3D" id="1.10.10.10">
    <property type="entry name" value="Winged helix-like DNA-binding domain superfamily/Winged helix DNA-binding domain"/>
    <property type="match status" value="1"/>
</dbReference>
<gene>
    <name evidence="5" type="primary">recX</name>
    <name evidence="7" type="ORF">ENQ87_06865</name>
</gene>
<keyword evidence="4 5" id="KW-0963">Cytoplasm</keyword>
<protein>
    <recommendedName>
        <fullName evidence="3 5">Regulatory protein RecX</fullName>
    </recommendedName>
</protein>
<dbReference type="InterPro" id="IPR003783">
    <property type="entry name" value="Regulatory_RecX"/>
</dbReference>
<dbReference type="InterPro" id="IPR053926">
    <property type="entry name" value="RecX_HTH_1st"/>
</dbReference>
<evidence type="ECO:0000256" key="3">
    <source>
        <dbReference type="ARBA" id="ARBA00018111"/>
    </source>
</evidence>
<evidence type="ECO:0000256" key="5">
    <source>
        <dbReference type="HAMAP-Rule" id="MF_01114"/>
    </source>
</evidence>
<evidence type="ECO:0000256" key="4">
    <source>
        <dbReference type="ARBA" id="ARBA00022490"/>
    </source>
</evidence>
<evidence type="ECO:0000256" key="1">
    <source>
        <dbReference type="ARBA" id="ARBA00004496"/>
    </source>
</evidence>
<evidence type="ECO:0000313" key="7">
    <source>
        <dbReference type="EMBL" id="HEN42086.1"/>
    </source>
</evidence>
<dbReference type="Pfam" id="PF21982">
    <property type="entry name" value="RecX_HTH1"/>
    <property type="match status" value="1"/>
</dbReference>
<dbReference type="PANTHER" id="PTHR33602:SF1">
    <property type="entry name" value="REGULATORY PROTEIN RECX FAMILY PROTEIN"/>
    <property type="match status" value="1"/>
</dbReference>
<organism evidence="7">
    <name type="scientific">Geobacter metallireducens</name>
    <dbReference type="NCBI Taxonomy" id="28232"/>
    <lineage>
        <taxon>Bacteria</taxon>
        <taxon>Pseudomonadati</taxon>
        <taxon>Thermodesulfobacteriota</taxon>
        <taxon>Desulfuromonadia</taxon>
        <taxon>Geobacterales</taxon>
        <taxon>Geobacteraceae</taxon>
        <taxon>Geobacter</taxon>
    </lineage>
</organism>